<protein>
    <recommendedName>
        <fullName evidence="4">Variable surface lipoprotein</fullName>
    </recommendedName>
</protein>
<dbReference type="PROSITE" id="PS51257">
    <property type="entry name" value="PROKAR_LIPOPROTEIN"/>
    <property type="match status" value="1"/>
</dbReference>
<dbReference type="RefSeq" id="WP_305938212.1">
    <property type="nucleotide sequence ID" value="NZ_CP132191.1"/>
</dbReference>
<keyword evidence="3" id="KW-1185">Reference proteome</keyword>
<evidence type="ECO:0000313" key="2">
    <source>
        <dbReference type="EMBL" id="WLP85788.1"/>
    </source>
</evidence>
<proteinExistence type="predicted"/>
<dbReference type="EMBL" id="CP132191">
    <property type="protein sequence ID" value="WLP85788.1"/>
    <property type="molecule type" value="Genomic_DNA"/>
</dbReference>
<accession>A0ABY9HDM6</accession>
<keyword evidence="1" id="KW-0732">Signal</keyword>
<organism evidence="2 3">
    <name type="scientific">Mycoplasma seminis</name>
    <dbReference type="NCBI Taxonomy" id="512749"/>
    <lineage>
        <taxon>Bacteria</taxon>
        <taxon>Bacillati</taxon>
        <taxon>Mycoplasmatota</taxon>
        <taxon>Mollicutes</taxon>
        <taxon>Mycoplasmataceae</taxon>
        <taxon>Mycoplasma</taxon>
    </lineage>
</organism>
<name>A0ABY9HDM6_9MOLU</name>
<evidence type="ECO:0008006" key="4">
    <source>
        <dbReference type="Google" id="ProtNLM"/>
    </source>
</evidence>
<dbReference type="Proteomes" id="UP001237011">
    <property type="component" value="Chromosome"/>
</dbReference>
<evidence type="ECO:0000256" key="1">
    <source>
        <dbReference type="SAM" id="SignalP"/>
    </source>
</evidence>
<evidence type="ECO:0000313" key="3">
    <source>
        <dbReference type="Proteomes" id="UP001237011"/>
    </source>
</evidence>
<reference evidence="2" key="1">
    <citation type="submission" date="2023-08" db="EMBL/GenBank/DDBJ databases">
        <title>Complete genome sequence of Mycoplasma seminis 2200.</title>
        <authorList>
            <person name="Spergser J."/>
        </authorList>
    </citation>
    <scope>NUCLEOTIDE SEQUENCE [LARGE SCALE GENOMIC DNA]</scope>
    <source>
        <strain evidence="2">2200</strain>
    </source>
</reference>
<feature type="chain" id="PRO_5046134178" description="Variable surface lipoprotein" evidence="1">
    <location>
        <begin position="24"/>
        <end position="136"/>
    </location>
</feature>
<sequence>MKLKNKLFLIAAPLALATPFAVAACSKEKAEDNKPKVDPEVIKLLIDAIKNIQAKAKDNFDASNPQTSQIQLVGYDTNKFEVIINSITTQAINNSYEVKYTLIEKQQNNTENNSDNTAANKAQGVVTLLIAPSDKK</sequence>
<feature type="signal peptide" evidence="1">
    <location>
        <begin position="1"/>
        <end position="23"/>
    </location>
</feature>
<gene>
    <name evidence="2" type="ORF">Q8852_01410</name>
</gene>